<reference evidence="5" key="1">
    <citation type="submission" date="2011-12" db="EMBL/GenBank/DDBJ databases">
        <title>The Draft Genome of Lepisosteus oculatus.</title>
        <authorList>
            <consortium name="The Broad Institute Genome Assembly &amp; Analysis Group"/>
            <consortium name="Computational R&amp;D Group"/>
            <consortium name="and Sequencing Platform"/>
            <person name="Di Palma F."/>
            <person name="Alfoldi J."/>
            <person name="Johnson J."/>
            <person name="Berlin A."/>
            <person name="Gnerre S."/>
            <person name="Jaffe D."/>
            <person name="MacCallum I."/>
            <person name="Young S."/>
            <person name="Walker B.J."/>
            <person name="Lander E.S."/>
            <person name="Lindblad-Toh K."/>
        </authorList>
    </citation>
    <scope>NUCLEOTIDE SEQUENCE [LARGE SCALE GENOMIC DNA]</scope>
</reference>
<dbReference type="InterPro" id="IPR013783">
    <property type="entry name" value="Ig-like_fold"/>
</dbReference>
<feature type="repeat" description="Filamin" evidence="2">
    <location>
        <begin position="96"/>
        <end position="185"/>
    </location>
</feature>
<reference evidence="4" key="3">
    <citation type="submission" date="2025-09" db="UniProtKB">
        <authorList>
            <consortium name="Ensembl"/>
        </authorList>
    </citation>
    <scope>IDENTIFICATION</scope>
</reference>
<evidence type="ECO:0000313" key="4">
    <source>
        <dbReference type="Ensembl" id="ENSLOCP00000016425.1"/>
    </source>
</evidence>
<reference evidence="4" key="2">
    <citation type="submission" date="2025-08" db="UniProtKB">
        <authorList>
            <consortium name="Ensembl"/>
        </authorList>
    </citation>
    <scope>IDENTIFICATION</scope>
</reference>
<dbReference type="GO" id="GO:0007399">
    <property type="term" value="P:nervous system development"/>
    <property type="evidence" value="ECO:0007669"/>
    <property type="project" value="UniProtKB-ARBA"/>
</dbReference>
<protein>
    <submittedName>
        <fullName evidence="4">Si:ch211-162k9.5</fullName>
    </submittedName>
</protein>
<dbReference type="Gene3D" id="2.60.40.10">
    <property type="entry name" value="Immunoglobulins"/>
    <property type="match status" value="1"/>
</dbReference>
<dbReference type="eggNOG" id="ENOG502QUD6">
    <property type="taxonomic scope" value="Eukaryota"/>
</dbReference>
<dbReference type="InterPro" id="IPR017868">
    <property type="entry name" value="Filamin/ABP280_repeat-like"/>
</dbReference>
<dbReference type="Proteomes" id="UP000018468">
    <property type="component" value="Linkage group LG2"/>
</dbReference>
<dbReference type="InParanoid" id="W5N716"/>
<dbReference type="EMBL" id="AHAT01030185">
    <property type="status" value="NOT_ANNOTATED_CDS"/>
    <property type="molecule type" value="Genomic_DNA"/>
</dbReference>
<feature type="domain" description="NXPE C-terminal" evidence="3">
    <location>
        <begin position="333"/>
        <end position="553"/>
    </location>
</feature>
<keyword evidence="5" id="KW-1185">Reference proteome</keyword>
<dbReference type="HOGENOM" id="CLU_031119_2_0_1"/>
<dbReference type="Pfam" id="PF24536">
    <property type="entry name" value="NXPE4_C"/>
    <property type="match status" value="1"/>
</dbReference>
<dbReference type="PANTHER" id="PTHR16165:SF23">
    <property type="entry name" value="NEUREXOPHILIN AND PC-ESTERASE DOMAIN FAMILY, MEMBER 5"/>
    <property type="match status" value="1"/>
</dbReference>
<dbReference type="OMA" id="MWHSLSC"/>
<accession>W5N716</accession>
<evidence type="ECO:0000313" key="5">
    <source>
        <dbReference type="Proteomes" id="UP000018468"/>
    </source>
</evidence>
<comment type="similarity">
    <text evidence="1">Belongs to the NXPE family.</text>
</comment>
<proteinExistence type="inferred from homology"/>
<dbReference type="AlphaFoldDB" id="W5N716"/>
<dbReference type="Bgee" id="ENSLOCG00000013327">
    <property type="expression patterns" value="Expressed in mesonephros and 12 other cell types or tissues"/>
</dbReference>
<dbReference type="Pfam" id="PF06312">
    <property type="entry name" value="Neurexophilin"/>
    <property type="match status" value="1"/>
</dbReference>
<organism evidence="4 5">
    <name type="scientific">Lepisosteus oculatus</name>
    <name type="common">Spotted gar</name>
    <dbReference type="NCBI Taxonomy" id="7918"/>
    <lineage>
        <taxon>Eukaryota</taxon>
        <taxon>Metazoa</taxon>
        <taxon>Chordata</taxon>
        <taxon>Craniata</taxon>
        <taxon>Vertebrata</taxon>
        <taxon>Euteleostomi</taxon>
        <taxon>Actinopterygii</taxon>
        <taxon>Neopterygii</taxon>
        <taxon>Holostei</taxon>
        <taxon>Semionotiformes</taxon>
        <taxon>Lepisosteidae</taxon>
        <taxon>Lepisosteus</taxon>
    </lineage>
</organism>
<dbReference type="Ensembl" id="ENSLOCT00000016455.1">
    <property type="protein sequence ID" value="ENSLOCP00000016425.1"/>
    <property type="gene ID" value="ENSLOCG00000013327.1"/>
</dbReference>
<dbReference type="PANTHER" id="PTHR16165">
    <property type="entry name" value="NXPE FAMILY MEMBER"/>
    <property type="match status" value="1"/>
</dbReference>
<evidence type="ECO:0000259" key="3">
    <source>
        <dbReference type="Pfam" id="PF24536"/>
    </source>
</evidence>
<dbReference type="InterPro" id="IPR026845">
    <property type="entry name" value="NXPH/NXPE"/>
</dbReference>
<dbReference type="SUPFAM" id="SSF81296">
    <property type="entry name" value="E set domains"/>
    <property type="match status" value="1"/>
</dbReference>
<name>W5N716_LEPOC</name>
<dbReference type="EMBL" id="AHAT01030186">
    <property type="status" value="NOT_ANNOTATED_CDS"/>
    <property type="molecule type" value="Genomic_DNA"/>
</dbReference>
<dbReference type="PROSITE" id="PS50194">
    <property type="entry name" value="FILAMIN_REPEAT"/>
    <property type="match status" value="1"/>
</dbReference>
<dbReference type="GeneTree" id="ENSGT00950000182866"/>
<sequence>MKRVCILSILAILSFAYLYYWGKVAQPFKRKQPSLSIPLSLQGQALQRGNRFTLTQTAAVPTRTADRDTLLSPEEWERLREAISWPSPDRAVPSLNDSTDPARCSYHVPGLRANYTVGDSLEVALVARDFSGRPKRYGGDFFQAKLHSPELRASTYGSVSDHRNGSYTVRFTLLWPGPARIALRLIHSSEAVQVLRGQRDRDPNRVYFRGYYVEGGMEEAVVCNAQKIGSAPYCEYRDPATGEMWFCQKPARLPCHALVYHSMGGYQAKLSSLEQALLSKKVTDIWIRGDDVKITVLPPEAENRGCSVCRTEQRCVPGLDTPVPAGFYFQDRWTSLVCATWSFPNPEQISSCLRNKQLYMMGDSTLRQWFEYLEKTVPTLKQLDLHTSSQSGPLMAVDPGNNVVLHWRAHGLPIRTLKVPWVSLHYIANELDGLAGGAHTVVVFTLWAHFTTFPPEQLVRRVASVRRAVVSLLHRSPSTLVVIKSANTGYKDVYGSDWLSLQLDVLLRRMFQGLPVVLLDVWQMTSCQSSPDNIHPPPTVIRNEVDMFLSFVCPP</sequence>
<dbReference type="InterPro" id="IPR057106">
    <property type="entry name" value="NXPE4_C"/>
</dbReference>
<evidence type="ECO:0000256" key="2">
    <source>
        <dbReference type="PROSITE-ProRule" id="PRU00087"/>
    </source>
</evidence>
<dbReference type="InterPro" id="IPR014756">
    <property type="entry name" value="Ig_E-set"/>
</dbReference>
<evidence type="ECO:0000256" key="1">
    <source>
        <dbReference type="ARBA" id="ARBA00005431"/>
    </source>
</evidence>